<evidence type="ECO:0000313" key="3">
    <source>
        <dbReference type="EMBL" id="CAD8762869.1"/>
    </source>
</evidence>
<feature type="transmembrane region" description="Helical" evidence="2">
    <location>
        <begin position="394"/>
        <end position="414"/>
    </location>
</feature>
<proteinExistence type="predicted"/>
<accession>A0A7S0Y6I3</accession>
<gene>
    <name evidence="3" type="ORF">PDEL1432_LOCUS2909</name>
</gene>
<feature type="region of interest" description="Disordered" evidence="1">
    <location>
        <begin position="354"/>
        <end position="373"/>
    </location>
</feature>
<feature type="region of interest" description="Disordered" evidence="1">
    <location>
        <begin position="89"/>
        <end position="145"/>
    </location>
</feature>
<name>A0A7S0Y6I3_9STRA</name>
<feature type="compositionally biased region" description="Basic and acidic residues" evidence="1">
    <location>
        <begin position="133"/>
        <end position="144"/>
    </location>
</feature>
<evidence type="ECO:0000256" key="1">
    <source>
        <dbReference type="SAM" id="MobiDB-lite"/>
    </source>
</evidence>
<reference evidence="3" key="1">
    <citation type="submission" date="2021-01" db="EMBL/GenBank/DDBJ databases">
        <authorList>
            <person name="Corre E."/>
            <person name="Pelletier E."/>
            <person name="Niang G."/>
            <person name="Scheremetjew M."/>
            <person name="Finn R."/>
            <person name="Kale V."/>
            <person name="Holt S."/>
            <person name="Cochrane G."/>
            <person name="Meng A."/>
            <person name="Brown T."/>
            <person name="Cohen L."/>
        </authorList>
    </citation>
    <scope>NUCLEOTIDE SEQUENCE</scope>
    <source>
        <strain evidence="3">UNC1205</strain>
    </source>
</reference>
<dbReference type="EMBL" id="HBFL01004062">
    <property type="protein sequence ID" value="CAD8762869.1"/>
    <property type="molecule type" value="Transcribed_RNA"/>
</dbReference>
<keyword evidence="2" id="KW-0472">Membrane</keyword>
<feature type="region of interest" description="Disordered" evidence="1">
    <location>
        <begin position="39"/>
        <end position="58"/>
    </location>
</feature>
<evidence type="ECO:0000256" key="2">
    <source>
        <dbReference type="SAM" id="Phobius"/>
    </source>
</evidence>
<dbReference type="AlphaFoldDB" id="A0A7S0Y6I3"/>
<sequence>MDCQSENPSVPPGIRFVEPEKNRTFKRKRPWGRFKRSLSNALNAVTPGGKSKPLRTASQLRHSFLSTTERTEDASSEFFLTTSEQPIEVELSSVTKPAVESESSSDETNDSLTGEQNDDESSALEETNQVTEQETKRPSLKKMDSGLVHGVSKQVSFKIEKDFQAQAMLQTRGLKQPCYLSLKQKNTFDELPTFLQAPDLPCDIGSEKWELSIPTIDEEKSFEFLSSRLERRSALFLKREGPIEPEPKRVERRNAIAIHTEKPKLTQQPKRTKRRKEIITNLEELERFQPKSSKMERRNAIVIHIESWELSRSYSNKMERRNAIIIHDHDQLGEEIFVSSDEYKFVQFKAKRKKGKQKRSKSKRIDTRQFSTARNQGSNGKILEHRCKFSIRGGLLAVSGIMVAVFVAALPIIIDDFFVMRLQTTTISLTSQQNDCVYDDIMLGKASKRNDSQLLGGAQFLSKAAGVETSLPPKKIITLNMDEAKNFLRELDFFDLPLF</sequence>
<keyword evidence="2" id="KW-0812">Transmembrane</keyword>
<keyword evidence="2" id="KW-1133">Transmembrane helix</keyword>
<organism evidence="3">
    <name type="scientific">Pseudo-nitzschia delicatissima</name>
    <dbReference type="NCBI Taxonomy" id="44447"/>
    <lineage>
        <taxon>Eukaryota</taxon>
        <taxon>Sar</taxon>
        <taxon>Stramenopiles</taxon>
        <taxon>Ochrophyta</taxon>
        <taxon>Bacillariophyta</taxon>
        <taxon>Bacillariophyceae</taxon>
        <taxon>Bacillariophycidae</taxon>
        <taxon>Bacillariales</taxon>
        <taxon>Bacillariaceae</taxon>
        <taxon>Pseudo-nitzschia</taxon>
    </lineage>
</organism>
<protein>
    <submittedName>
        <fullName evidence="3">Uncharacterized protein</fullName>
    </submittedName>
</protein>